<comment type="subcellular location">
    <subcellularLocation>
        <location evidence="1">Cell membrane</location>
        <topology evidence="1">Multi-pass membrane protein</topology>
    </subcellularLocation>
</comment>
<dbReference type="GO" id="GO:0000319">
    <property type="term" value="F:sulfite transmembrane transporter activity"/>
    <property type="evidence" value="ECO:0007669"/>
    <property type="project" value="TreeGrafter"/>
</dbReference>
<dbReference type="InterPro" id="IPR004695">
    <property type="entry name" value="SLAC1/Mae1/Ssu1/TehA"/>
</dbReference>
<dbReference type="RefSeq" id="WP_062538089.1">
    <property type="nucleotide sequence ID" value="NZ_DF970277.1"/>
</dbReference>
<evidence type="ECO:0000256" key="8">
    <source>
        <dbReference type="SAM" id="Phobius"/>
    </source>
</evidence>
<evidence type="ECO:0000256" key="6">
    <source>
        <dbReference type="ARBA" id="ARBA00022989"/>
    </source>
</evidence>
<dbReference type="EMBL" id="DF970277">
    <property type="protein sequence ID" value="GAP67546.1"/>
    <property type="molecule type" value="Genomic_DNA"/>
</dbReference>
<keyword evidence="10" id="KW-1185">Reference proteome</keyword>
<feature type="transmembrane region" description="Helical" evidence="8">
    <location>
        <begin position="120"/>
        <end position="146"/>
    </location>
</feature>
<dbReference type="OrthoDB" id="958273at2"/>
<dbReference type="InterPro" id="IPR051629">
    <property type="entry name" value="Sulfite_efflux_TDT"/>
</dbReference>
<comment type="similarity">
    <text evidence="2">Belongs to the tellurite-resistance/dicarboxylate transporter (TDT) family.</text>
</comment>
<name>A0A0K8QSC7_9GAMM</name>
<evidence type="ECO:0000256" key="4">
    <source>
        <dbReference type="ARBA" id="ARBA00022475"/>
    </source>
</evidence>
<keyword evidence="6 8" id="KW-1133">Transmembrane helix</keyword>
<evidence type="ECO:0000256" key="3">
    <source>
        <dbReference type="ARBA" id="ARBA00022448"/>
    </source>
</evidence>
<protein>
    <submittedName>
        <fullName evidence="9">C4-dicarboxylate transporter/malic acid transport protein</fullName>
    </submittedName>
</protein>
<feature type="transmembrane region" description="Helical" evidence="8">
    <location>
        <begin position="29"/>
        <end position="48"/>
    </location>
</feature>
<feature type="transmembrane region" description="Helical" evidence="8">
    <location>
        <begin position="299"/>
        <end position="319"/>
    </location>
</feature>
<reference evidence="9" key="1">
    <citation type="submission" date="2015-08" db="EMBL/GenBank/DDBJ databases">
        <title>Complete DNA Sequence of Pseudomonas syringae pv. actinidiae, the Causal Agent of Kiwifruit Canker Disease.</title>
        <authorList>
            <person name="Rikkerink E.H.A."/>
            <person name="Fineran P.C."/>
        </authorList>
    </citation>
    <scope>NUCLEOTIDE SEQUENCE</scope>
    <source>
        <strain evidence="9">SkMP5</strain>
    </source>
</reference>
<dbReference type="AlphaFoldDB" id="A0A0K8QSC7"/>
<feature type="transmembrane region" description="Helical" evidence="8">
    <location>
        <begin position="225"/>
        <end position="245"/>
    </location>
</feature>
<dbReference type="Pfam" id="PF03595">
    <property type="entry name" value="SLAC1"/>
    <property type="match status" value="1"/>
</dbReference>
<dbReference type="STRING" id="1475481.GCA_000953855_02926"/>
<keyword evidence="5 8" id="KW-0812">Transmembrane</keyword>
<feature type="transmembrane region" description="Helical" evidence="8">
    <location>
        <begin position="265"/>
        <end position="287"/>
    </location>
</feature>
<evidence type="ECO:0000313" key="9">
    <source>
        <dbReference type="EMBL" id="GAP67546.1"/>
    </source>
</evidence>
<dbReference type="PANTHER" id="PTHR31686">
    <property type="match status" value="1"/>
</dbReference>
<proteinExistence type="inferred from homology"/>
<feature type="transmembrane region" description="Helical" evidence="8">
    <location>
        <begin position="94"/>
        <end position="114"/>
    </location>
</feature>
<dbReference type="CDD" id="cd09319">
    <property type="entry name" value="TDT_like_1"/>
    <property type="match status" value="1"/>
</dbReference>
<keyword evidence="7 8" id="KW-0472">Membrane</keyword>
<evidence type="ECO:0000313" key="10">
    <source>
        <dbReference type="Proteomes" id="UP000253740"/>
    </source>
</evidence>
<evidence type="ECO:0000256" key="5">
    <source>
        <dbReference type="ARBA" id="ARBA00022692"/>
    </source>
</evidence>
<sequence length="359" mass="39170">MANATVTKAAGEGAAVRLRERLAAGIRTLYPGYFALVMATGIISNTAYLLGFELLSHALLAINLVAFAWLTLALTLRTLRFPRALWADLVNPRLVFSFFTIVAAADVLGVQLLIRGQVAAALALWLYAFAVWVTLAYLSFGVLTFLNAGGADVVHGGWLIAIVGTESLAILGALLAPALGAWKAPMFVAAHMLWGVGIVHYGIFITLFSYRLFFLRVEASDMTPLFWVVMGAAAISANAGSTLIMSDTGIPFLIALRPFADGTTLILWAWATWWIPLLAVFGFWKYFVRGERLSYHPSFWSLVFPLGMYALATWRLSLATDFTPLQWVPRVMLWVAFAAWAPTMAGALRSVGRGLRQGC</sequence>
<keyword evidence="4" id="KW-1003">Cell membrane</keyword>
<feature type="transmembrane region" description="Helical" evidence="8">
    <location>
        <begin position="54"/>
        <end position="74"/>
    </location>
</feature>
<dbReference type="Gene3D" id="1.50.10.150">
    <property type="entry name" value="Voltage-dependent anion channel"/>
    <property type="match status" value="1"/>
</dbReference>
<gene>
    <name evidence="9" type="ORF">MBSD_n2873</name>
</gene>
<feature type="transmembrane region" description="Helical" evidence="8">
    <location>
        <begin position="331"/>
        <end position="348"/>
    </location>
</feature>
<organism evidence="9">
    <name type="scientific">Mizugakiibacter sediminis</name>
    <dbReference type="NCBI Taxonomy" id="1475481"/>
    <lineage>
        <taxon>Bacteria</taxon>
        <taxon>Pseudomonadati</taxon>
        <taxon>Pseudomonadota</taxon>
        <taxon>Gammaproteobacteria</taxon>
        <taxon>Lysobacterales</taxon>
        <taxon>Rhodanobacteraceae</taxon>
        <taxon>Mizugakiibacter</taxon>
    </lineage>
</organism>
<dbReference type="Proteomes" id="UP000253740">
    <property type="component" value="Unassembled WGS sequence"/>
</dbReference>
<feature type="transmembrane region" description="Helical" evidence="8">
    <location>
        <begin position="158"/>
        <end position="180"/>
    </location>
</feature>
<evidence type="ECO:0000256" key="7">
    <source>
        <dbReference type="ARBA" id="ARBA00023136"/>
    </source>
</evidence>
<dbReference type="InterPro" id="IPR038665">
    <property type="entry name" value="Voltage-dep_anion_channel_sf"/>
</dbReference>
<feature type="transmembrane region" description="Helical" evidence="8">
    <location>
        <begin position="192"/>
        <end position="213"/>
    </location>
</feature>
<dbReference type="GO" id="GO:0005886">
    <property type="term" value="C:plasma membrane"/>
    <property type="evidence" value="ECO:0007669"/>
    <property type="project" value="UniProtKB-SubCell"/>
</dbReference>
<evidence type="ECO:0000256" key="1">
    <source>
        <dbReference type="ARBA" id="ARBA00004651"/>
    </source>
</evidence>
<accession>A0A0K8QSC7</accession>
<dbReference type="PANTHER" id="PTHR31686:SF1">
    <property type="entry name" value="SULFITE EFFLUX PUMP SSU1"/>
    <property type="match status" value="1"/>
</dbReference>
<evidence type="ECO:0000256" key="2">
    <source>
        <dbReference type="ARBA" id="ARBA00008566"/>
    </source>
</evidence>
<keyword evidence="3" id="KW-0813">Transport</keyword>